<accession>A0A919IZX9</accession>
<protein>
    <submittedName>
        <fullName evidence="1">Uncharacterized protein</fullName>
    </submittedName>
</protein>
<dbReference type="AlphaFoldDB" id="A0A919IZX9"/>
<sequence>MINAEVLVGRRLLKVTTSWHHYQETKPSLLHMWLHMDGLGPVQFHTPGDGLSLQIDQPHGPYDMDEYGHTTVEDNLPDFPMTPFIGQQILSSQEIRYQHNTYDIAVGITLQFDAGSIRVLNLADEIVLANDHDLGPVETHLHEAMTPADPDASP</sequence>
<proteinExistence type="predicted"/>
<dbReference type="Proteomes" id="UP000598174">
    <property type="component" value="Unassembled WGS sequence"/>
</dbReference>
<reference evidence="1" key="1">
    <citation type="submission" date="2021-01" db="EMBL/GenBank/DDBJ databases">
        <title>Whole genome shotgun sequence of Actinoplanes ferrugineus NBRC 15555.</title>
        <authorList>
            <person name="Komaki H."/>
            <person name="Tamura T."/>
        </authorList>
    </citation>
    <scope>NUCLEOTIDE SEQUENCE</scope>
    <source>
        <strain evidence="1">NBRC 15555</strain>
    </source>
</reference>
<comment type="caution">
    <text evidence="1">The sequence shown here is derived from an EMBL/GenBank/DDBJ whole genome shotgun (WGS) entry which is preliminary data.</text>
</comment>
<dbReference type="RefSeq" id="WP_203818032.1">
    <property type="nucleotide sequence ID" value="NZ_BAAABP010000058.1"/>
</dbReference>
<evidence type="ECO:0000313" key="2">
    <source>
        <dbReference type="Proteomes" id="UP000598174"/>
    </source>
</evidence>
<keyword evidence="2" id="KW-1185">Reference proteome</keyword>
<gene>
    <name evidence="1" type="ORF">Afe05nite_33500</name>
</gene>
<organism evidence="1 2">
    <name type="scientific">Paractinoplanes ferrugineus</name>
    <dbReference type="NCBI Taxonomy" id="113564"/>
    <lineage>
        <taxon>Bacteria</taxon>
        <taxon>Bacillati</taxon>
        <taxon>Actinomycetota</taxon>
        <taxon>Actinomycetes</taxon>
        <taxon>Micromonosporales</taxon>
        <taxon>Micromonosporaceae</taxon>
        <taxon>Paractinoplanes</taxon>
    </lineage>
</organism>
<evidence type="ECO:0000313" key="1">
    <source>
        <dbReference type="EMBL" id="GIE11510.1"/>
    </source>
</evidence>
<name>A0A919IZX9_9ACTN</name>
<dbReference type="EMBL" id="BOMM01000029">
    <property type="protein sequence ID" value="GIE11510.1"/>
    <property type="molecule type" value="Genomic_DNA"/>
</dbReference>